<comment type="caution">
    <text evidence="1">The sequence shown here is derived from an EMBL/GenBank/DDBJ whole genome shotgun (WGS) entry which is preliminary data.</text>
</comment>
<organism evidence="1 2">
    <name type="scientific">Lasiosphaeris hirsuta</name>
    <dbReference type="NCBI Taxonomy" id="260670"/>
    <lineage>
        <taxon>Eukaryota</taxon>
        <taxon>Fungi</taxon>
        <taxon>Dikarya</taxon>
        <taxon>Ascomycota</taxon>
        <taxon>Pezizomycotina</taxon>
        <taxon>Sordariomycetes</taxon>
        <taxon>Sordariomycetidae</taxon>
        <taxon>Sordariales</taxon>
        <taxon>Lasiosphaeriaceae</taxon>
        <taxon>Lasiosphaeris</taxon>
    </lineage>
</organism>
<proteinExistence type="predicted"/>
<sequence>MQYYLTQFIGDLTNRPIIKVAPSFSGLGVISSNAYVHRGRRGILVLHQPEQLLPPDPQLCH</sequence>
<evidence type="ECO:0000313" key="1">
    <source>
        <dbReference type="EMBL" id="KAK0721153.1"/>
    </source>
</evidence>
<dbReference type="AlphaFoldDB" id="A0AA40ASG3"/>
<dbReference type="InterPro" id="IPR012334">
    <property type="entry name" value="Pectin_lyas_fold"/>
</dbReference>
<accession>A0AA40ASG3</accession>
<reference evidence="1" key="1">
    <citation type="submission" date="2023-06" db="EMBL/GenBank/DDBJ databases">
        <title>Genome-scale phylogeny and comparative genomics of the fungal order Sordariales.</title>
        <authorList>
            <consortium name="Lawrence Berkeley National Laboratory"/>
            <person name="Hensen N."/>
            <person name="Bonometti L."/>
            <person name="Westerberg I."/>
            <person name="Brannstrom I.O."/>
            <person name="Guillou S."/>
            <person name="Cros-Aarteil S."/>
            <person name="Calhoun S."/>
            <person name="Haridas S."/>
            <person name="Kuo A."/>
            <person name="Mondo S."/>
            <person name="Pangilinan J."/>
            <person name="Riley R."/>
            <person name="Labutti K."/>
            <person name="Andreopoulos B."/>
            <person name="Lipzen A."/>
            <person name="Chen C."/>
            <person name="Yanf M."/>
            <person name="Daum C."/>
            <person name="Ng V."/>
            <person name="Clum A."/>
            <person name="Steindorff A."/>
            <person name="Ohm R."/>
            <person name="Martin F."/>
            <person name="Silar P."/>
            <person name="Natvig D."/>
            <person name="Lalanne C."/>
            <person name="Gautier V."/>
            <person name="Ament-Velasquez S.L."/>
            <person name="Kruys A."/>
            <person name="Hutchinson M.I."/>
            <person name="Powell A.J."/>
            <person name="Barry K."/>
            <person name="Miller A.N."/>
            <person name="Grigoriev I.V."/>
            <person name="Debuchy R."/>
            <person name="Gladieux P."/>
            <person name="Thoren M.H."/>
            <person name="Johannesson H."/>
        </authorList>
    </citation>
    <scope>NUCLEOTIDE SEQUENCE</scope>
    <source>
        <strain evidence="1">SMH4607-1</strain>
    </source>
</reference>
<gene>
    <name evidence="1" type="ORF">B0H67DRAFT_213214</name>
</gene>
<keyword evidence="2" id="KW-1185">Reference proteome</keyword>
<dbReference type="Gene3D" id="2.160.20.10">
    <property type="entry name" value="Single-stranded right-handed beta-helix, Pectin lyase-like"/>
    <property type="match status" value="1"/>
</dbReference>
<dbReference type="Proteomes" id="UP001172102">
    <property type="component" value="Unassembled WGS sequence"/>
</dbReference>
<dbReference type="EMBL" id="JAUKUA010000003">
    <property type="protein sequence ID" value="KAK0721153.1"/>
    <property type="molecule type" value="Genomic_DNA"/>
</dbReference>
<name>A0AA40ASG3_9PEZI</name>
<evidence type="ECO:0000313" key="2">
    <source>
        <dbReference type="Proteomes" id="UP001172102"/>
    </source>
</evidence>
<protein>
    <submittedName>
        <fullName evidence="1">Uncharacterized protein</fullName>
    </submittedName>
</protein>